<evidence type="ECO:0000313" key="3">
    <source>
        <dbReference type="EMBL" id="MDU0261668.1"/>
    </source>
</evidence>
<reference evidence="2" key="1">
    <citation type="submission" date="2022-01" db="EMBL/GenBank/DDBJ databases">
        <title>Novel bile acid biosynthetic pathways are enriched in the microbiome of centenarians.</title>
        <authorList>
            <person name="Sato Y."/>
            <person name="Atarashi K."/>
            <person name="Plichta R.D."/>
            <person name="Arai Y."/>
            <person name="Sasajima S."/>
            <person name="Kearney M.S."/>
            <person name="Suda W."/>
            <person name="Takeshita K."/>
            <person name="Sasaki T."/>
            <person name="Okamoto S."/>
            <person name="Skelly N.A."/>
            <person name="Okamura Y."/>
            <person name="Vlamakis H."/>
            <person name="Li Y."/>
            <person name="Tanoue T."/>
            <person name="Takei H."/>
            <person name="Nittono H."/>
            <person name="Narushima S."/>
            <person name="Irie J."/>
            <person name="Itoh H."/>
            <person name="Moriya K."/>
            <person name="Sugiura Y."/>
            <person name="Suematsu M."/>
            <person name="Moritoki N."/>
            <person name="Shibata S."/>
            <person name="Littman R.D."/>
            <person name="Fischbach A.M."/>
            <person name="Uwamino Y."/>
            <person name="Inoue T."/>
            <person name="Honda A."/>
            <person name="Hattori M."/>
            <person name="Murai T."/>
            <person name="Xavier J.R."/>
            <person name="Hirose N."/>
            <person name="Honda K."/>
        </authorList>
    </citation>
    <scope>NUCLEOTIDE SEQUENCE</scope>
    <source>
        <strain evidence="2">CE91-St16</strain>
    </source>
</reference>
<evidence type="ECO:0000313" key="2">
    <source>
        <dbReference type="EMBL" id="GKI19090.1"/>
    </source>
</evidence>
<accession>A0AA37P036</accession>
<dbReference type="AlphaFoldDB" id="A0AA37P036"/>
<feature type="domain" description="HTH cro/C1-type" evidence="1">
    <location>
        <begin position="18"/>
        <end position="69"/>
    </location>
</feature>
<dbReference type="EMBL" id="BQOL01000001">
    <property type="protein sequence ID" value="GKI19090.1"/>
    <property type="molecule type" value="Genomic_DNA"/>
</dbReference>
<gene>
    <name evidence="2" type="ORF">CE91St16_19980</name>
    <name evidence="3" type="ORF">RVH17_16420</name>
</gene>
<dbReference type="Proteomes" id="UP001055105">
    <property type="component" value="Unassembled WGS sequence"/>
</dbReference>
<protein>
    <submittedName>
        <fullName evidence="3">Helix-turn-helix transcriptional regulator</fullName>
    </submittedName>
</protein>
<dbReference type="GO" id="GO:0003677">
    <property type="term" value="F:DNA binding"/>
    <property type="evidence" value="ECO:0007669"/>
    <property type="project" value="InterPro"/>
</dbReference>
<dbReference type="RefSeq" id="WP_195559309.1">
    <property type="nucleotide sequence ID" value="NZ_AP025581.1"/>
</dbReference>
<dbReference type="InterPro" id="IPR001387">
    <property type="entry name" value="Cro/C1-type_HTH"/>
</dbReference>
<dbReference type="Pfam" id="PF13560">
    <property type="entry name" value="HTH_31"/>
    <property type="match status" value="1"/>
</dbReference>
<evidence type="ECO:0000313" key="4">
    <source>
        <dbReference type="Proteomes" id="UP001055105"/>
    </source>
</evidence>
<name>A0AA37P036_9BACT</name>
<dbReference type="SMART" id="SM00530">
    <property type="entry name" value="HTH_XRE"/>
    <property type="match status" value="1"/>
</dbReference>
<dbReference type="PROSITE" id="PS50943">
    <property type="entry name" value="HTH_CROC1"/>
    <property type="match status" value="1"/>
</dbReference>
<dbReference type="Proteomes" id="UP001181347">
    <property type="component" value="Unassembled WGS sequence"/>
</dbReference>
<dbReference type="SUPFAM" id="SSF47413">
    <property type="entry name" value="lambda repressor-like DNA-binding domains"/>
    <property type="match status" value="1"/>
</dbReference>
<dbReference type="Gene3D" id="1.10.260.40">
    <property type="entry name" value="lambda repressor-like DNA-binding domains"/>
    <property type="match status" value="1"/>
</dbReference>
<proteinExistence type="predicted"/>
<dbReference type="CDD" id="cd00093">
    <property type="entry name" value="HTH_XRE"/>
    <property type="match status" value="1"/>
</dbReference>
<dbReference type="InterPro" id="IPR010982">
    <property type="entry name" value="Lambda_DNA-bd_dom_sf"/>
</dbReference>
<sequence>MSLPRKDNQFLNDLAERLKALRKKRKLSQMRVTMDTGINIGRVESGKRMLSVYSVAILCSYYGVSMEEFFRGIKLTANPWE</sequence>
<organism evidence="2 4">
    <name type="scientific">Alistipes finegoldii</name>
    <dbReference type="NCBI Taxonomy" id="214856"/>
    <lineage>
        <taxon>Bacteria</taxon>
        <taxon>Pseudomonadati</taxon>
        <taxon>Bacteroidota</taxon>
        <taxon>Bacteroidia</taxon>
        <taxon>Bacteroidales</taxon>
        <taxon>Rikenellaceae</taxon>
        <taxon>Alistipes</taxon>
    </lineage>
</organism>
<dbReference type="EMBL" id="JAWDES010000006">
    <property type="protein sequence ID" value="MDU0261668.1"/>
    <property type="molecule type" value="Genomic_DNA"/>
</dbReference>
<reference evidence="3" key="2">
    <citation type="submission" date="2023-10" db="EMBL/GenBank/DDBJ databases">
        <title>Genome Sequence of the Bacteria from From Gut Wall in Crohn's Disease.</title>
        <authorList>
            <person name="Rodriguez-Palacios A."/>
        </authorList>
    </citation>
    <scope>NUCLEOTIDE SEQUENCE</scope>
    <source>
        <strain evidence="3">CavFT-hAR58</strain>
    </source>
</reference>
<comment type="caution">
    <text evidence="2">The sequence shown here is derived from an EMBL/GenBank/DDBJ whole genome shotgun (WGS) entry which is preliminary data.</text>
</comment>
<evidence type="ECO:0000259" key="1">
    <source>
        <dbReference type="PROSITE" id="PS50943"/>
    </source>
</evidence>